<evidence type="ECO:0000256" key="1">
    <source>
        <dbReference type="SAM" id="SignalP"/>
    </source>
</evidence>
<feature type="chain" id="PRO_5037387893" description="YtxH domain-containing protein" evidence="1">
    <location>
        <begin position="23"/>
        <end position="64"/>
    </location>
</feature>
<dbReference type="EMBL" id="BNCK01000003">
    <property type="protein sequence ID" value="GHF88534.1"/>
    <property type="molecule type" value="Genomic_DNA"/>
</dbReference>
<protein>
    <recommendedName>
        <fullName evidence="4">YtxH domain-containing protein</fullName>
    </recommendedName>
</protein>
<evidence type="ECO:0000313" key="3">
    <source>
        <dbReference type="Proteomes" id="UP000623842"/>
    </source>
</evidence>
<feature type="signal peptide" evidence="1">
    <location>
        <begin position="1"/>
        <end position="22"/>
    </location>
</feature>
<comment type="caution">
    <text evidence="2">The sequence shown here is derived from an EMBL/GenBank/DDBJ whole genome shotgun (WGS) entry which is preliminary data.</text>
</comment>
<name>A0A919BGD5_9GAMM</name>
<dbReference type="AlphaFoldDB" id="A0A919BGD5"/>
<keyword evidence="1" id="KW-0732">Signal</keyword>
<reference evidence="2" key="1">
    <citation type="journal article" date="2014" name="Int. J. Syst. Evol. Microbiol.">
        <title>Complete genome sequence of Corynebacterium casei LMG S-19264T (=DSM 44701T), isolated from a smear-ripened cheese.</title>
        <authorList>
            <consortium name="US DOE Joint Genome Institute (JGI-PGF)"/>
            <person name="Walter F."/>
            <person name="Albersmeier A."/>
            <person name="Kalinowski J."/>
            <person name="Ruckert C."/>
        </authorList>
    </citation>
    <scope>NUCLEOTIDE SEQUENCE</scope>
    <source>
        <strain evidence="2">KCTC 42731</strain>
    </source>
</reference>
<evidence type="ECO:0000313" key="2">
    <source>
        <dbReference type="EMBL" id="GHF88534.1"/>
    </source>
</evidence>
<dbReference type="RefSeq" id="WP_189768899.1">
    <property type="nucleotide sequence ID" value="NZ_BNCK01000003.1"/>
</dbReference>
<reference evidence="2" key="2">
    <citation type="submission" date="2020-09" db="EMBL/GenBank/DDBJ databases">
        <authorList>
            <person name="Sun Q."/>
            <person name="Kim S."/>
        </authorList>
    </citation>
    <scope>NUCLEOTIDE SEQUENCE</scope>
    <source>
        <strain evidence="2">KCTC 42731</strain>
    </source>
</reference>
<dbReference type="PROSITE" id="PS51257">
    <property type="entry name" value="PROKAR_LIPOPROTEIN"/>
    <property type="match status" value="1"/>
</dbReference>
<keyword evidence="3" id="KW-1185">Reference proteome</keyword>
<organism evidence="2 3">
    <name type="scientific">Thalassotalea marina</name>
    <dbReference type="NCBI Taxonomy" id="1673741"/>
    <lineage>
        <taxon>Bacteria</taxon>
        <taxon>Pseudomonadati</taxon>
        <taxon>Pseudomonadota</taxon>
        <taxon>Gammaproteobacteria</taxon>
        <taxon>Alteromonadales</taxon>
        <taxon>Colwelliaceae</taxon>
        <taxon>Thalassotalea</taxon>
    </lineage>
</organism>
<dbReference type="Proteomes" id="UP000623842">
    <property type="component" value="Unassembled WGS sequence"/>
</dbReference>
<proteinExistence type="predicted"/>
<sequence>MLNKKTLSATLLALFVTAGLGACSDDSAEEAGEHIDEMVDDAGNAVEDACEKVKEGVDAKDKDC</sequence>
<gene>
    <name evidence="2" type="ORF">GCM10017161_15340</name>
</gene>
<accession>A0A919BGD5</accession>
<evidence type="ECO:0008006" key="4">
    <source>
        <dbReference type="Google" id="ProtNLM"/>
    </source>
</evidence>